<dbReference type="EMBL" id="CAJZBQ010000064">
    <property type="protein sequence ID" value="CAG9336146.1"/>
    <property type="molecule type" value="Genomic_DNA"/>
</dbReference>
<evidence type="ECO:0008006" key="3">
    <source>
        <dbReference type="Google" id="ProtNLM"/>
    </source>
</evidence>
<evidence type="ECO:0000313" key="2">
    <source>
        <dbReference type="Proteomes" id="UP001162131"/>
    </source>
</evidence>
<reference evidence="1" key="1">
    <citation type="submission" date="2021-09" db="EMBL/GenBank/DDBJ databases">
        <authorList>
            <consortium name="AG Swart"/>
            <person name="Singh M."/>
            <person name="Singh A."/>
            <person name="Seah K."/>
            <person name="Emmerich C."/>
        </authorList>
    </citation>
    <scope>NUCLEOTIDE SEQUENCE</scope>
    <source>
        <strain evidence="1">ATCC30299</strain>
    </source>
</reference>
<name>A0AAU9K995_9CILI</name>
<accession>A0AAU9K995</accession>
<proteinExistence type="predicted"/>
<dbReference type="Proteomes" id="UP001162131">
    <property type="component" value="Unassembled WGS sequence"/>
</dbReference>
<protein>
    <recommendedName>
        <fullName evidence="3">Ribosomal protein S14</fullName>
    </recommendedName>
</protein>
<sequence>MYQTLFFITQVPSPFSSIATWARRACRLMRFNMSIAYHRLAKDIGLRLRRFLYLSYKILKPLNIKIYRIW</sequence>
<gene>
    <name evidence="1" type="ORF">BSTOLATCC_MIC66033</name>
</gene>
<keyword evidence="2" id="KW-1185">Reference proteome</keyword>
<organism evidence="1 2">
    <name type="scientific">Blepharisma stoltei</name>
    <dbReference type="NCBI Taxonomy" id="1481888"/>
    <lineage>
        <taxon>Eukaryota</taxon>
        <taxon>Sar</taxon>
        <taxon>Alveolata</taxon>
        <taxon>Ciliophora</taxon>
        <taxon>Postciliodesmatophora</taxon>
        <taxon>Heterotrichea</taxon>
        <taxon>Heterotrichida</taxon>
        <taxon>Blepharismidae</taxon>
        <taxon>Blepharisma</taxon>
    </lineage>
</organism>
<dbReference type="AlphaFoldDB" id="A0AAU9K995"/>
<evidence type="ECO:0000313" key="1">
    <source>
        <dbReference type="EMBL" id="CAG9336146.1"/>
    </source>
</evidence>
<comment type="caution">
    <text evidence="1">The sequence shown here is derived from an EMBL/GenBank/DDBJ whole genome shotgun (WGS) entry which is preliminary data.</text>
</comment>